<dbReference type="InterPro" id="IPR036770">
    <property type="entry name" value="Ankyrin_rpt-contain_sf"/>
</dbReference>
<evidence type="ECO:0000313" key="6">
    <source>
        <dbReference type="Proteomes" id="UP001159428"/>
    </source>
</evidence>
<evidence type="ECO:0000256" key="1">
    <source>
        <dbReference type="ARBA" id="ARBA00022737"/>
    </source>
</evidence>
<dbReference type="Pfam" id="PF00023">
    <property type="entry name" value="Ank"/>
    <property type="match status" value="1"/>
</dbReference>
<dbReference type="SUPFAM" id="SSF48403">
    <property type="entry name" value="Ankyrin repeat"/>
    <property type="match status" value="1"/>
</dbReference>
<dbReference type="EMBL" id="CALNXJ010000074">
    <property type="protein sequence ID" value="CAH3160193.1"/>
    <property type="molecule type" value="Genomic_DNA"/>
</dbReference>
<evidence type="ECO:0000313" key="5">
    <source>
        <dbReference type="EMBL" id="CAH3160193.1"/>
    </source>
</evidence>
<feature type="region of interest" description="Disordered" evidence="4">
    <location>
        <begin position="1"/>
        <end position="22"/>
    </location>
</feature>
<feature type="region of interest" description="Disordered" evidence="4">
    <location>
        <begin position="570"/>
        <end position="602"/>
    </location>
</feature>
<dbReference type="Gene3D" id="1.25.40.20">
    <property type="entry name" value="Ankyrin repeat-containing domain"/>
    <property type="match status" value="1"/>
</dbReference>
<feature type="region of interest" description="Disordered" evidence="4">
    <location>
        <begin position="637"/>
        <end position="661"/>
    </location>
</feature>
<feature type="repeat" description="ANK" evidence="3">
    <location>
        <begin position="729"/>
        <end position="761"/>
    </location>
</feature>
<feature type="compositionally biased region" description="Basic and acidic residues" evidence="4">
    <location>
        <begin position="487"/>
        <end position="500"/>
    </location>
</feature>
<protein>
    <recommendedName>
        <fullName evidence="7">Glycosyl transferase family 1 domain-containing protein</fullName>
    </recommendedName>
</protein>
<proteinExistence type="predicted"/>
<evidence type="ECO:0000256" key="4">
    <source>
        <dbReference type="SAM" id="MobiDB-lite"/>
    </source>
</evidence>
<feature type="compositionally biased region" description="Basic and acidic residues" evidence="4">
    <location>
        <begin position="446"/>
        <end position="456"/>
    </location>
</feature>
<feature type="compositionally biased region" description="Basic and acidic residues" evidence="4">
    <location>
        <begin position="470"/>
        <end position="479"/>
    </location>
</feature>
<evidence type="ECO:0000256" key="3">
    <source>
        <dbReference type="PROSITE-ProRule" id="PRU00023"/>
    </source>
</evidence>
<dbReference type="PANTHER" id="PTHR24171:SF10">
    <property type="entry name" value="ANKYRIN REPEAT DOMAIN-CONTAINING PROTEIN 29-LIKE"/>
    <property type="match status" value="1"/>
</dbReference>
<sequence length="861" mass="95244">MERGSLNAPNANSVKDKGKSEDLKGKASCSAEVIVDQCVDVMFICSEWGSSKGGLSTFNRELAVNLAKYWKERIRVHCFVCQSTEEERQDASSNGIQLMTAQRPPGSSDPLEWIRFPPSELPNPDIVVGHGRQFGGAAYSIRRMTGCKWIHFVHVFCEDLGKHKLECSVTADAIADNEAKNKRELELCKASDAVVAVGSLLQRKYQRSLPDFKVEVITPGIFEKYVNPTARKSNKLESSEDEFRVFMFGRGSFEDFELKGYDIIGKAVALLERKFELTFVGAPQDQQRKIEKWFLEETKITRNQLTIRGFCNYEEVREMFRQADVVVMPSRTEGFGLVALEAISAGVPVLVSRECGIAKALQTVDGGMAVVIHSALPEEWAKKIKELSQQTPDERYASALHLRGNYGKRYHWKEECEKFMKMILQLAPSPTPKETVFTEKAPCSSNDKEQTQRKEFFTGTGDLPHSGSEVGERDGREESESTPDPDTSDKTAEQTRERRTGGQGEDQDTSNKREKTKGDKKKFQAAALDTSSETRGQTQGDKGVVQAAGTATYVSTKRAQRNRKEVWTATGPNTSLKSKTIDGNKQTKSVQDSGTAPCDSTEEELKHKKEVSAAKCRAVEGDTSVSKDNRELNQLHSAEGVSDVTEMKSTLPPRFPGDSRDATGRTPLMNAALNGNVLAVKSIMKRGADPSLMSNTGWNTLHYAAAGGDTNVISLIQTHLPIIDSKTTEGITPLMIAAANGKLHAVKWFLEKGATVTCESKRGWNTLHHAAQRGDTDIISLIYTHLPNIESKTGEGSTPLMVAALYGKLHAVKWFLEKGATVTCEDKIGWNTLHHAAQHGDKTREDGTRYIMPHWAETLIL</sequence>
<dbReference type="CDD" id="cd03801">
    <property type="entry name" value="GT4_PimA-like"/>
    <property type="match status" value="1"/>
</dbReference>
<dbReference type="SMART" id="SM00248">
    <property type="entry name" value="ANK"/>
    <property type="match status" value="5"/>
</dbReference>
<keyword evidence="2 3" id="KW-0040">ANK repeat</keyword>
<feature type="compositionally biased region" description="Polar residues" evidence="4">
    <location>
        <begin position="529"/>
        <end position="540"/>
    </location>
</feature>
<gene>
    <name evidence="5" type="ORF">PMEA_00032288</name>
</gene>
<dbReference type="Proteomes" id="UP001159428">
    <property type="component" value="Unassembled WGS sequence"/>
</dbReference>
<dbReference type="SUPFAM" id="SSF53756">
    <property type="entry name" value="UDP-Glycosyltransferase/glycogen phosphorylase"/>
    <property type="match status" value="1"/>
</dbReference>
<dbReference type="PROSITE" id="PS50088">
    <property type="entry name" value="ANK_REPEAT"/>
    <property type="match status" value="3"/>
</dbReference>
<dbReference type="PANTHER" id="PTHR24171">
    <property type="entry name" value="ANKYRIN REPEAT DOMAIN-CONTAINING PROTEIN 39-RELATED"/>
    <property type="match status" value="1"/>
</dbReference>
<feature type="region of interest" description="Disordered" evidence="4">
    <location>
        <begin position="430"/>
        <end position="544"/>
    </location>
</feature>
<dbReference type="AlphaFoldDB" id="A0AAU9XZ28"/>
<organism evidence="5 6">
    <name type="scientific">Pocillopora meandrina</name>
    <dbReference type="NCBI Taxonomy" id="46732"/>
    <lineage>
        <taxon>Eukaryota</taxon>
        <taxon>Metazoa</taxon>
        <taxon>Cnidaria</taxon>
        <taxon>Anthozoa</taxon>
        <taxon>Hexacorallia</taxon>
        <taxon>Scleractinia</taxon>
        <taxon>Astrocoeniina</taxon>
        <taxon>Pocilloporidae</taxon>
        <taxon>Pocillopora</taxon>
    </lineage>
</organism>
<keyword evidence="6" id="KW-1185">Reference proteome</keyword>
<name>A0AAU9XZ28_9CNID</name>
<dbReference type="InterPro" id="IPR002110">
    <property type="entry name" value="Ankyrin_rpt"/>
</dbReference>
<evidence type="ECO:0008006" key="7">
    <source>
        <dbReference type="Google" id="ProtNLM"/>
    </source>
</evidence>
<dbReference type="Pfam" id="PF20706">
    <property type="entry name" value="GT4-conflict"/>
    <property type="match status" value="1"/>
</dbReference>
<dbReference type="PROSITE" id="PS50297">
    <property type="entry name" value="ANK_REP_REGION"/>
    <property type="match status" value="3"/>
</dbReference>
<dbReference type="Pfam" id="PF12796">
    <property type="entry name" value="Ank_2"/>
    <property type="match status" value="2"/>
</dbReference>
<feature type="compositionally biased region" description="Polar residues" evidence="4">
    <location>
        <begin position="570"/>
        <end position="594"/>
    </location>
</feature>
<feature type="repeat" description="ANK" evidence="3">
    <location>
        <begin position="795"/>
        <end position="827"/>
    </location>
</feature>
<reference evidence="5 6" key="1">
    <citation type="submission" date="2022-05" db="EMBL/GenBank/DDBJ databases">
        <authorList>
            <consortium name="Genoscope - CEA"/>
            <person name="William W."/>
        </authorList>
    </citation>
    <scope>NUCLEOTIDE SEQUENCE [LARGE SCALE GENOMIC DNA]</scope>
</reference>
<keyword evidence="1" id="KW-0677">Repeat</keyword>
<feature type="repeat" description="ANK" evidence="3">
    <location>
        <begin position="663"/>
        <end position="695"/>
    </location>
</feature>
<comment type="caution">
    <text evidence="5">The sequence shown here is derived from an EMBL/GenBank/DDBJ whole genome shotgun (WGS) entry which is preliminary data.</text>
</comment>
<evidence type="ECO:0000256" key="2">
    <source>
        <dbReference type="ARBA" id="ARBA00023043"/>
    </source>
</evidence>
<dbReference type="Gene3D" id="3.40.50.2000">
    <property type="entry name" value="Glycogen Phosphorylase B"/>
    <property type="match status" value="2"/>
</dbReference>
<accession>A0AAU9XZ28</accession>